<evidence type="ECO:0008006" key="3">
    <source>
        <dbReference type="Google" id="ProtNLM"/>
    </source>
</evidence>
<proteinExistence type="predicted"/>
<evidence type="ECO:0000313" key="1">
    <source>
        <dbReference type="EMBL" id="MEW9918795.1"/>
    </source>
</evidence>
<protein>
    <recommendedName>
        <fullName evidence="3">Lipoprotein</fullName>
    </recommendedName>
</protein>
<dbReference type="EMBL" id="JBFNXX010000002">
    <property type="protein sequence ID" value="MEW9918795.1"/>
    <property type="molecule type" value="Genomic_DNA"/>
</dbReference>
<evidence type="ECO:0000313" key="2">
    <source>
        <dbReference type="Proteomes" id="UP001556098"/>
    </source>
</evidence>
<accession>A0ABV3RIK9</accession>
<organism evidence="1 2">
    <name type="scientific">Sulfitobacter sediminis</name>
    <dbReference type="NCBI Taxonomy" id="3234186"/>
    <lineage>
        <taxon>Bacteria</taxon>
        <taxon>Pseudomonadati</taxon>
        <taxon>Pseudomonadota</taxon>
        <taxon>Alphaproteobacteria</taxon>
        <taxon>Rhodobacterales</taxon>
        <taxon>Roseobacteraceae</taxon>
        <taxon>Sulfitobacter</taxon>
    </lineage>
</organism>
<dbReference type="PROSITE" id="PS51257">
    <property type="entry name" value="PROKAR_LIPOPROTEIN"/>
    <property type="match status" value="1"/>
</dbReference>
<sequence length="96" mass="9986">MQVFLRTAAIMSVIGLAACDELAVANDPVALAEVRGQKSCVAAVARETGKTSGALNTTIPIVELNRYIVDVPGGGSWTCVTDANGRAIEIVERQNG</sequence>
<dbReference type="RefSeq" id="WP_367876494.1">
    <property type="nucleotide sequence ID" value="NZ_JBFNXX010000002.1"/>
</dbReference>
<dbReference type="Proteomes" id="UP001556098">
    <property type="component" value="Unassembled WGS sequence"/>
</dbReference>
<keyword evidence="2" id="KW-1185">Reference proteome</keyword>
<comment type="caution">
    <text evidence="1">The sequence shown here is derived from an EMBL/GenBank/DDBJ whole genome shotgun (WGS) entry which is preliminary data.</text>
</comment>
<name>A0ABV3RIK9_9RHOB</name>
<reference evidence="1 2" key="1">
    <citation type="submission" date="2024-07" db="EMBL/GenBank/DDBJ databases">
        <title>Marimonas sp.nov., isolated from tidal-flat sediment.</title>
        <authorList>
            <person name="Jayan J.N."/>
            <person name="Lee S.S."/>
        </authorList>
    </citation>
    <scope>NUCLEOTIDE SEQUENCE [LARGE SCALE GENOMIC DNA]</scope>
    <source>
        <strain evidence="1 2">MJW-29</strain>
    </source>
</reference>
<gene>
    <name evidence="1" type="ORF">AB2B41_04230</name>
</gene>